<proteinExistence type="predicted"/>
<sequence length="96" mass="10335">MKVLVIFDHPRRTSFCGAVLDAFVGGLQDAIARHQPAIETAARLRHTSGEKLGSLPVGVTDATEHEIVGGYPASMLGYRVDLSVDKTWGTRLSPMS</sequence>
<dbReference type="Gene3D" id="3.40.50.360">
    <property type="match status" value="1"/>
</dbReference>
<dbReference type="RefSeq" id="WP_180941176.1">
    <property type="nucleotide sequence ID" value="NZ_CP041238.1"/>
</dbReference>
<dbReference type="KEGG" id="emx:FKV68_09295"/>
<dbReference type="AlphaFoldDB" id="A0A859QJZ2"/>
<organism evidence="1 2">
    <name type="scientific">Sinorhizobium mexicanum</name>
    <dbReference type="NCBI Taxonomy" id="375549"/>
    <lineage>
        <taxon>Bacteria</taxon>
        <taxon>Pseudomonadati</taxon>
        <taxon>Pseudomonadota</taxon>
        <taxon>Alphaproteobacteria</taxon>
        <taxon>Hyphomicrobiales</taxon>
        <taxon>Rhizobiaceae</taxon>
        <taxon>Sinorhizobium/Ensifer group</taxon>
        <taxon>Sinorhizobium</taxon>
    </lineage>
</organism>
<dbReference type="SUPFAM" id="SSF52218">
    <property type="entry name" value="Flavoproteins"/>
    <property type="match status" value="1"/>
</dbReference>
<keyword evidence="2" id="KW-1185">Reference proteome</keyword>
<name>A0A859QJZ2_9HYPH</name>
<dbReference type="Proteomes" id="UP000510721">
    <property type="component" value="Chromosome"/>
</dbReference>
<evidence type="ECO:0000313" key="2">
    <source>
        <dbReference type="Proteomes" id="UP000510721"/>
    </source>
</evidence>
<evidence type="ECO:0000313" key="1">
    <source>
        <dbReference type="EMBL" id="QLL61627.1"/>
    </source>
</evidence>
<gene>
    <name evidence="1" type="ORF">FKV68_09295</name>
</gene>
<reference evidence="1 2" key="1">
    <citation type="submission" date="2019-06" db="EMBL/GenBank/DDBJ databases">
        <title>Complete genome sequence of Ensifer mexicanus ITTG R7 isolated from nodules of Acacia angustissima (Mill.) Kuntze.</title>
        <authorList>
            <person name="Rincon-Rosales R."/>
            <person name="Rogel M.A."/>
            <person name="Guerrero G."/>
            <person name="Rincon-Molina C.I."/>
            <person name="Lopez-Lopez A."/>
            <person name="Martinez-Romero E."/>
        </authorList>
    </citation>
    <scope>NUCLEOTIDE SEQUENCE [LARGE SCALE GENOMIC DNA]</scope>
    <source>
        <strain evidence="1 2">ITTG R7</strain>
    </source>
</reference>
<accession>A0A859QJZ2</accession>
<dbReference type="EMBL" id="CP041238">
    <property type="protein sequence ID" value="QLL61627.1"/>
    <property type="molecule type" value="Genomic_DNA"/>
</dbReference>
<dbReference type="InterPro" id="IPR029039">
    <property type="entry name" value="Flavoprotein-like_sf"/>
</dbReference>
<protein>
    <submittedName>
        <fullName evidence="1">NAD(P)H-dependent oxidoreductase</fullName>
    </submittedName>
</protein>